<protein>
    <submittedName>
        <fullName evidence="1">40-residue YVTN family beta-propeller repeat-containing protein</fullName>
    </submittedName>
</protein>
<dbReference type="PANTHER" id="PTHR47197:SF3">
    <property type="entry name" value="DIHYDRO-HEME D1 DEHYDROGENASE"/>
    <property type="match status" value="1"/>
</dbReference>
<evidence type="ECO:0000313" key="1">
    <source>
        <dbReference type="EMBL" id="SHJ78611.1"/>
    </source>
</evidence>
<dbReference type="OrthoDB" id="9803927at2"/>
<keyword evidence="2" id="KW-1185">Reference proteome</keyword>
<dbReference type="RefSeq" id="WP_084539175.1">
    <property type="nucleotide sequence ID" value="NZ_FQYN01000011.1"/>
</dbReference>
<dbReference type="PROSITE" id="PS51257">
    <property type="entry name" value="PROKAR_LIPOPROTEIN"/>
    <property type="match status" value="1"/>
</dbReference>
<dbReference type="Proteomes" id="UP000184418">
    <property type="component" value="Unassembled WGS sequence"/>
</dbReference>
<dbReference type="Gene3D" id="2.130.10.10">
    <property type="entry name" value="YVTN repeat-like/Quinoprotein amine dehydrogenase"/>
    <property type="match status" value="2"/>
</dbReference>
<gene>
    <name evidence="1" type="ORF">SAMN02745146_0149</name>
</gene>
<evidence type="ECO:0000313" key="2">
    <source>
        <dbReference type="Proteomes" id="UP000184418"/>
    </source>
</evidence>
<dbReference type="STRING" id="1121955.SAMN02745146_0149"/>
<dbReference type="InterPro" id="IPR051200">
    <property type="entry name" value="Host-pathogen_enzymatic-act"/>
</dbReference>
<dbReference type="EMBL" id="FQYN01000011">
    <property type="protein sequence ID" value="SHJ78611.1"/>
    <property type="molecule type" value="Genomic_DNA"/>
</dbReference>
<sequence>MRITNFSTLVLAATLLLGACSKKNSEETLPDMVVPPDPGPIAASAADRVYLADQSSNTVSVHDPSTNRLLGVIRLGKGRPEFLSPLYDMESNVHGLGVSPDGKTLSVIATLTNAVIFIDLATNTVKGKVYVDRNPHEGFFTPDGKQFWVAVRGKDYVTVIDVEKLQVVKNIATEHEPSMVVFRPDGKVAFVDHSQTAMLDVIDVKTREVTARVPVVSKFSPNLVVTADGQQVWLTHKDVGKVTVLNAQTYAVEGVIDTGPGTNHVNMAGPGGGTRFSGASAGDFAYVTVGGENAVKVYSRQRQLLATIPVGANPHGLWPNGDGSKLYVGLENGDALVSIDTKTNTKLTETGSGQAPQALLYVVKAGGGSPGTGNLEAFTPVTPVNIRLVPLGTQPVPGVGGGATIRPTEDLDEMVLALKQLAANTTYTLYLSDNKTTLVAPEPVISFKTDAEGAVEVNAYYQIRLRLAGRFAVVVLGDKNPAGAVTLTQP</sequence>
<organism evidence="1 2">
    <name type="scientific">Hymenobacter daecheongensis DSM 21074</name>
    <dbReference type="NCBI Taxonomy" id="1121955"/>
    <lineage>
        <taxon>Bacteria</taxon>
        <taxon>Pseudomonadati</taxon>
        <taxon>Bacteroidota</taxon>
        <taxon>Cytophagia</taxon>
        <taxon>Cytophagales</taxon>
        <taxon>Hymenobacteraceae</taxon>
        <taxon>Hymenobacter</taxon>
    </lineage>
</organism>
<dbReference type="AlphaFoldDB" id="A0A1M6M576"/>
<dbReference type="SUPFAM" id="SSF50974">
    <property type="entry name" value="Nitrous oxide reductase, N-terminal domain"/>
    <property type="match status" value="1"/>
</dbReference>
<reference evidence="1 2" key="1">
    <citation type="submission" date="2016-11" db="EMBL/GenBank/DDBJ databases">
        <authorList>
            <person name="Jaros S."/>
            <person name="Januszkiewicz K."/>
            <person name="Wedrychowicz H."/>
        </authorList>
    </citation>
    <scope>NUCLEOTIDE SEQUENCE [LARGE SCALE GENOMIC DNA]</scope>
    <source>
        <strain evidence="1 2">DSM 21074</strain>
    </source>
</reference>
<proteinExistence type="predicted"/>
<dbReference type="InterPro" id="IPR011045">
    <property type="entry name" value="N2O_reductase_N"/>
</dbReference>
<dbReference type="InterPro" id="IPR015943">
    <property type="entry name" value="WD40/YVTN_repeat-like_dom_sf"/>
</dbReference>
<dbReference type="PANTHER" id="PTHR47197">
    <property type="entry name" value="PROTEIN NIRF"/>
    <property type="match status" value="1"/>
</dbReference>
<accession>A0A1M6M576</accession>
<name>A0A1M6M576_9BACT</name>